<feature type="transmembrane region" description="Helical" evidence="2">
    <location>
        <begin position="39"/>
        <end position="58"/>
    </location>
</feature>
<keyword evidence="2" id="KW-1133">Transmembrane helix</keyword>
<evidence type="ECO:0000313" key="3">
    <source>
        <dbReference type="EMBL" id="QXL87804.1"/>
    </source>
</evidence>
<dbReference type="Gene3D" id="1.10.150.20">
    <property type="entry name" value="5' to 3' exonuclease, C-terminal subdomain"/>
    <property type="match status" value="1"/>
</dbReference>
<evidence type="ECO:0000256" key="1">
    <source>
        <dbReference type="SAM" id="MobiDB-lite"/>
    </source>
</evidence>
<feature type="region of interest" description="Disordered" evidence="1">
    <location>
        <begin position="172"/>
        <end position="212"/>
    </location>
</feature>
<evidence type="ECO:0000256" key="2">
    <source>
        <dbReference type="SAM" id="Phobius"/>
    </source>
</evidence>
<dbReference type="EMBL" id="JAIMBW010000001">
    <property type="protein sequence ID" value="MBY4895203.1"/>
    <property type="molecule type" value="Genomic_DNA"/>
</dbReference>
<organism evidence="3">
    <name type="scientific">Gymnodinialimonas phycosphaerae</name>
    <dbReference type="NCBI Taxonomy" id="2841589"/>
    <lineage>
        <taxon>Bacteria</taxon>
        <taxon>Pseudomonadati</taxon>
        <taxon>Pseudomonadota</taxon>
        <taxon>Alphaproteobacteria</taxon>
        <taxon>Rhodobacterales</taxon>
        <taxon>Paracoccaceae</taxon>
        <taxon>Gymnodinialimonas</taxon>
    </lineage>
</organism>
<feature type="transmembrane region" description="Helical" evidence="2">
    <location>
        <begin position="12"/>
        <end position="32"/>
    </location>
</feature>
<reference evidence="3 4" key="1">
    <citation type="submission" date="2021-07" db="EMBL/GenBank/DDBJ databases">
        <title>Karlodiniumbacter phycospheric gen. nov., sp. nov., a phycosphere bacterium isolated from karlodinium veneficum.</title>
        <authorList>
            <person name="Peng Y."/>
            <person name="Jiang L."/>
            <person name="Lee J."/>
        </authorList>
    </citation>
    <scope>NUCLEOTIDE SEQUENCE</scope>
    <source>
        <strain evidence="3 4">N5</strain>
    </source>
</reference>
<dbReference type="EMBL" id="CP078073">
    <property type="protein sequence ID" value="QXL87804.1"/>
    <property type="molecule type" value="Genomic_DNA"/>
</dbReference>
<dbReference type="RefSeq" id="WP_257894656.1">
    <property type="nucleotide sequence ID" value="NZ_JAIMBW010000001.1"/>
</dbReference>
<sequence length="288" mass="29614">MNKSGGVECLAWTWGIAILVGCFVAAMLWGLFSWTFMQGAFMGVLCLLILGALLTLMMCRGSSGPVQAGSTGARAAATAAPSTASAPAGITDEVAAHADAVEADATTAAENTDAAEAEAARAAQMEADRAANAEVERTEQARAEAARASEAAAAAEAKAAAAAQAEAEAQTRAEAASAAAEDVAAAPAASEEEGTRPAALDGPRGGTADDLKRIKGVGPKMEQLCNSLGFYHFDQIAAWTPDEVRWVDQNLQGFKGRVTRDDWVNQASLLASGGETEFSRKVDDGNVY</sequence>
<feature type="region of interest" description="Disordered" evidence="1">
    <location>
        <begin position="107"/>
        <end position="148"/>
    </location>
</feature>
<gene>
    <name evidence="3" type="ORF">KUL25_20770</name>
</gene>
<protein>
    <submittedName>
        <fullName evidence="3">Uncharacterized protein</fullName>
    </submittedName>
</protein>
<feature type="compositionally biased region" description="Low complexity" evidence="1">
    <location>
        <begin position="172"/>
        <end position="189"/>
    </location>
</feature>
<feature type="compositionally biased region" description="Basic and acidic residues" evidence="1">
    <location>
        <begin position="126"/>
        <end position="147"/>
    </location>
</feature>
<keyword evidence="2" id="KW-0812">Transmembrane</keyword>
<evidence type="ECO:0000313" key="4">
    <source>
        <dbReference type="Proteomes" id="UP000693972"/>
    </source>
</evidence>
<name>A0A975YFU9_9RHOB</name>
<proteinExistence type="predicted"/>
<keyword evidence="4" id="KW-1185">Reference proteome</keyword>
<dbReference type="AlphaFoldDB" id="A0A975YFU9"/>
<keyword evidence="2" id="KW-0472">Membrane</keyword>
<dbReference type="Proteomes" id="UP000693972">
    <property type="component" value="Unassembled WGS sequence"/>
</dbReference>
<dbReference type="PROSITE" id="PS51257">
    <property type="entry name" value="PROKAR_LIPOPROTEIN"/>
    <property type="match status" value="1"/>
</dbReference>
<accession>A0A975YFU9</accession>